<dbReference type="InterPro" id="IPR001610">
    <property type="entry name" value="PAC"/>
</dbReference>
<dbReference type="InterPro" id="IPR011006">
    <property type="entry name" value="CheY-like_superfamily"/>
</dbReference>
<dbReference type="Gene3D" id="3.30.565.10">
    <property type="entry name" value="Histidine kinase-like ATPase, C-terminal domain"/>
    <property type="match status" value="1"/>
</dbReference>
<dbReference type="CDD" id="cd16922">
    <property type="entry name" value="HATPase_EvgS-ArcB-TorS-like"/>
    <property type="match status" value="1"/>
</dbReference>
<dbReference type="PROSITE" id="PS50113">
    <property type="entry name" value="PAC"/>
    <property type="match status" value="1"/>
</dbReference>
<dbReference type="NCBIfam" id="TIGR00229">
    <property type="entry name" value="sensory_box"/>
    <property type="match status" value="1"/>
</dbReference>
<dbReference type="SUPFAM" id="SSF55785">
    <property type="entry name" value="PYP-like sensor domain (PAS domain)"/>
    <property type="match status" value="1"/>
</dbReference>
<keyword evidence="12" id="KW-1185">Reference proteome</keyword>
<evidence type="ECO:0000259" key="10">
    <source>
        <dbReference type="PROSITE" id="PS50113"/>
    </source>
</evidence>
<dbReference type="Pfam" id="PF00072">
    <property type="entry name" value="Response_reg"/>
    <property type="match status" value="1"/>
</dbReference>
<dbReference type="PROSITE" id="PS50110">
    <property type="entry name" value="RESPONSE_REGULATORY"/>
    <property type="match status" value="1"/>
</dbReference>
<feature type="transmembrane region" description="Helical" evidence="7">
    <location>
        <begin position="34"/>
        <end position="52"/>
    </location>
</feature>
<dbReference type="InterPro" id="IPR003594">
    <property type="entry name" value="HATPase_dom"/>
</dbReference>
<name>A0ABX0I020_9BURK</name>
<dbReference type="SUPFAM" id="SSF47384">
    <property type="entry name" value="Homodimeric domain of signal transducing histidine kinase"/>
    <property type="match status" value="1"/>
</dbReference>
<keyword evidence="7" id="KW-0812">Transmembrane</keyword>
<feature type="coiled-coil region" evidence="5">
    <location>
        <begin position="346"/>
        <end position="384"/>
    </location>
</feature>
<evidence type="ECO:0000256" key="1">
    <source>
        <dbReference type="ARBA" id="ARBA00000085"/>
    </source>
</evidence>
<dbReference type="InterPro" id="IPR004358">
    <property type="entry name" value="Sig_transdc_His_kin-like_C"/>
</dbReference>
<keyword evidence="5" id="KW-0175">Coiled coil</keyword>
<dbReference type="InterPro" id="IPR013655">
    <property type="entry name" value="PAS_fold_3"/>
</dbReference>
<dbReference type="InterPro" id="IPR000014">
    <property type="entry name" value="PAS"/>
</dbReference>
<sequence>MDAATLLTTNALLSSAAAVVMGVVLRTRKTYPGFGFWAAGIACLALGAALLIPDVLPPGWATRVLRNGLLVAGHVLILRGMLLFRGVHVGAWLEAALALLFLPLFGWLSLDPGQLTARIVCYCLFSAALSLATVAVTLHRRPPHFGSNDLLLALWLTLFALITLVRAALEAGDVSTAFEAIKGFGGVYALAQILSVQLVTLTLVSMNSQRIEWELGASAARLQAGEQQLRAMGDNLPAGFVYRYEVVGGRRRFDHVSGGIEGTLGLRPADVMADAEPLFAMLAPEARSHYIEDEQRSAAEGSDYHATLRFELPDGRQRWLDVRSRPLRRADGSIFWDGVALDATERLQAQQALAEHRLQLEQTVERRTRQLAEASQRAEAANLAKSAFLANMSHEIRTPLNAMIGMAHLIRRETLSVRQSDRLGKLESAARHLLEVLNAVLDLSKIEAGKMALEAVPLRVETVVANVLSMVDERAGAKQLRLSSEIEHMPRDLIGDPTRLQQALLNYANNAVKFTEQGAVTLRARLVEQDEGSALVRFEVQDSGIGIAPDVLPRLFEAFEQADRSTTRRAGGTGLGLAITRRLAELMGGEAGASSVAGEGSTFWFSARLRRDPSAAEEPPQGPAAEAEQALRQRHAGARVLLAEDNPVNAEVAQAILEEAGLVVEVAEDGVAAVDMALARDYRLVLMDMQMPGLDGLDACRAIRRRHPAGTLPVIAMTANAFAEDKVRCQAAGMDDFLSKPVDPLALYQLLLRWLDGRATAEGHG</sequence>
<feature type="modified residue" description="4-aspartylphosphate" evidence="4">
    <location>
        <position position="688"/>
    </location>
</feature>
<dbReference type="Gene3D" id="3.30.450.20">
    <property type="entry name" value="PAS domain"/>
    <property type="match status" value="1"/>
</dbReference>
<dbReference type="InterPro" id="IPR000700">
    <property type="entry name" value="PAS-assoc_C"/>
</dbReference>
<dbReference type="Pfam" id="PF08447">
    <property type="entry name" value="PAS_3"/>
    <property type="match status" value="1"/>
</dbReference>
<dbReference type="Gene3D" id="3.40.50.2300">
    <property type="match status" value="1"/>
</dbReference>
<dbReference type="SMART" id="SM00387">
    <property type="entry name" value="HATPase_c"/>
    <property type="match status" value="1"/>
</dbReference>
<evidence type="ECO:0000256" key="6">
    <source>
        <dbReference type="SAM" id="MobiDB-lite"/>
    </source>
</evidence>
<evidence type="ECO:0000256" key="3">
    <source>
        <dbReference type="ARBA" id="ARBA00022553"/>
    </source>
</evidence>
<gene>
    <name evidence="11" type="ORF">G7087_17460</name>
</gene>
<comment type="catalytic activity">
    <reaction evidence="1">
        <text>ATP + protein L-histidine = ADP + protein N-phospho-L-histidine.</text>
        <dbReference type="EC" id="2.7.13.3"/>
    </reaction>
</comment>
<dbReference type="EC" id="2.7.13.3" evidence="2"/>
<dbReference type="SUPFAM" id="SSF55874">
    <property type="entry name" value="ATPase domain of HSP90 chaperone/DNA topoisomerase II/histidine kinase"/>
    <property type="match status" value="1"/>
</dbReference>
<dbReference type="InterPro" id="IPR035965">
    <property type="entry name" value="PAS-like_dom_sf"/>
</dbReference>
<feature type="domain" description="PAC" evidence="10">
    <location>
        <begin position="304"/>
        <end position="355"/>
    </location>
</feature>
<evidence type="ECO:0000256" key="7">
    <source>
        <dbReference type="SAM" id="Phobius"/>
    </source>
</evidence>
<keyword evidence="3 4" id="KW-0597">Phosphoprotein</keyword>
<dbReference type="Gene3D" id="1.10.287.130">
    <property type="match status" value="1"/>
</dbReference>
<dbReference type="Pfam" id="PF02518">
    <property type="entry name" value="HATPase_c"/>
    <property type="match status" value="1"/>
</dbReference>
<feature type="transmembrane region" description="Helical" evidence="7">
    <location>
        <begin position="181"/>
        <end position="204"/>
    </location>
</feature>
<feature type="domain" description="Response regulatory" evidence="9">
    <location>
        <begin position="639"/>
        <end position="755"/>
    </location>
</feature>
<protein>
    <recommendedName>
        <fullName evidence="2">histidine kinase</fullName>
        <ecNumber evidence="2">2.7.13.3</ecNumber>
    </recommendedName>
</protein>
<evidence type="ECO:0000256" key="5">
    <source>
        <dbReference type="SAM" id="Coils"/>
    </source>
</evidence>
<keyword evidence="7" id="KW-0472">Membrane</keyword>
<evidence type="ECO:0000313" key="12">
    <source>
        <dbReference type="Proteomes" id="UP000802098"/>
    </source>
</evidence>
<dbReference type="InterPro" id="IPR001789">
    <property type="entry name" value="Sig_transdc_resp-reg_receiver"/>
</dbReference>
<dbReference type="PROSITE" id="PS50109">
    <property type="entry name" value="HIS_KIN"/>
    <property type="match status" value="1"/>
</dbReference>
<dbReference type="CDD" id="cd00082">
    <property type="entry name" value="HisKA"/>
    <property type="match status" value="1"/>
</dbReference>
<feature type="region of interest" description="Disordered" evidence="6">
    <location>
        <begin position="611"/>
        <end position="630"/>
    </location>
</feature>
<evidence type="ECO:0000313" key="11">
    <source>
        <dbReference type="EMBL" id="NHL00174.1"/>
    </source>
</evidence>
<dbReference type="SMART" id="SM00448">
    <property type="entry name" value="REC"/>
    <property type="match status" value="1"/>
</dbReference>
<feature type="compositionally biased region" description="Low complexity" evidence="6">
    <location>
        <begin position="616"/>
        <end position="630"/>
    </location>
</feature>
<dbReference type="PANTHER" id="PTHR45339">
    <property type="entry name" value="HYBRID SIGNAL TRANSDUCTION HISTIDINE KINASE J"/>
    <property type="match status" value="1"/>
</dbReference>
<reference evidence="11 12" key="1">
    <citation type="submission" date="2020-03" db="EMBL/GenBank/DDBJ databases">
        <title>Rubrivivax benzoatilyticus JA2 (sequenced after 10 years sub-culturing).</title>
        <authorList>
            <person name="Gupta D."/>
            <person name="Chintalapati S."/>
            <person name="Chintalapati V.R."/>
        </authorList>
    </citation>
    <scope>NUCLEOTIDE SEQUENCE [LARGE SCALE GENOMIC DNA]</scope>
    <source>
        <strain evidence="11 12">JA2-Mal</strain>
    </source>
</reference>
<dbReference type="PANTHER" id="PTHR45339:SF5">
    <property type="entry name" value="HISTIDINE KINASE"/>
    <property type="match status" value="1"/>
</dbReference>
<dbReference type="InterPro" id="IPR003661">
    <property type="entry name" value="HisK_dim/P_dom"/>
</dbReference>
<accession>A0ABX0I020</accession>
<dbReference type="PRINTS" id="PR00344">
    <property type="entry name" value="BCTRLSENSOR"/>
</dbReference>
<dbReference type="SUPFAM" id="SSF52172">
    <property type="entry name" value="CheY-like"/>
    <property type="match status" value="1"/>
</dbReference>
<dbReference type="SMART" id="SM00388">
    <property type="entry name" value="HisKA"/>
    <property type="match status" value="1"/>
</dbReference>
<evidence type="ECO:0000256" key="4">
    <source>
        <dbReference type="PROSITE-ProRule" id="PRU00169"/>
    </source>
</evidence>
<feature type="transmembrane region" description="Helical" evidence="7">
    <location>
        <begin position="6"/>
        <end position="25"/>
    </location>
</feature>
<evidence type="ECO:0000259" key="9">
    <source>
        <dbReference type="PROSITE" id="PS50110"/>
    </source>
</evidence>
<comment type="caution">
    <text evidence="11">The sequence shown here is derived from an EMBL/GenBank/DDBJ whole genome shotgun (WGS) entry which is preliminary data.</text>
</comment>
<dbReference type="InterPro" id="IPR036097">
    <property type="entry name" value="HisK_dim/P_sf"/>
</dbReference>
<dbReference type="CDD" id="cd17546">
    <property type="entry name" value="REC_hyHK_CKI1_RcsC-like"/>
    <property type="match status" value="1"/>
</dbReference>
<dbReference type="SMART" id="SM00086">
    <property type="entry name" value="PAC"/>
    <property type="match status" value="1"/>
</dbReference>
<evidence type="ECO:0000259" key="8">
    <source>
        <dbReference type="PROSITE" id="PS50109"/>
    </source>
</evidence>
<evidence type="ECO:0000256" key="2">
    <source>
        <dbReference type="ARBA" id="ARBA00012438"/>
    </source>
</evidence>
<organism evidence="11 12">
    <name type="scientific">Rubrivivax benzoatilyticus</name>
    <dbReference type="NCBI Taxonomy" id="316997"/>
    <lineage>
        <taxon>Bacteria</taxon>
        <taxon>Pseudomonadati</taxon>
        <taxon>Pseudomonadota</taxon>
        <taxon>Betaproteobacteria</taxon>
        <taxon>Burkholderiales</taxon>
        <taxon>Sphaerotilaceae</taxon>
        <taxon>Rubrivivax</taxon>
    </lineage>
</organism>
<dbReference type="Pfam" id="PF00512">
    <property type="entry name" value="HisKA"/>
    <property type="match status" value="1"/>
</dbReference>
<feature type="domain" description="Histidine kinase" evidence="8">
    <location>
        <begin position="391"/>
        <end position="611"/>
    </location>
</feature>
<dbReference type="InterPro" id="IPR036890">
    <property type="entry name" value="HATPase_C_sf"/>
</dbReference>
<feature type="transmembrane region" description="Helical" evidence="7">
    <location>
        <begin position="150"/>
        <end position="169"/>
    </location>
</feature>
<feature type="transmembrane region" description="Helical" evidence="7">
    <location>
        <begin position="116"/>
        <end position="138"/>
    </location>
</feature>
<dbReference type="InterPro" id="IPR005467">
    <property type="entry name" value="His_kinase_dom"/>
</dbReference>
<dbReference type="EMBL" id="JAAOCD010000011">
    <property type="protein sequence ID" value="NHL00174.1"/>
    <property type="molecule type" value="Genomic_DNA"/>
</dbReference>
<dbReference type="CDD" id="cd00130">
    <property type="entry name" value="PAS"/>
    <property type="match status" value="1"/>
</dbReference>
<feature type="transmembrane region" description="Helical" evidence="7">
    <location>
        <begin position="91"/>
        <end position="110"/>
    </location>
</feature>
<dbReference type="Proteomes" id="UP000802098">
    <property type="component" value="Unassembled WGS sequence"/>
</dbReference>
<proteinExistence type="predicted"/>
<keyword evidence="7" id="KW-1133">Transmembrane helix</keyword>